<keyword evidence="5" id="KW-1185">Reference proteome</keyword>
<dbReference type="PROSITE" id="PS50011">
    <property type="entry name" value="PROTEIN_KINASE_DOM"/>
    <property type="match status" value="1"/>
</dbReference>
<dbReference type="InterPro" id="IPR050823">
    <property type="entry name" value="Plant_Ser_Thr_Prot_Kinase"/>
</dbReference>
<reference evidence="4" key="2">
    <citation type="submission" date="2013-04" db="UniProtKB">
        <authorList>
            <consortium name="EnsemblPlants"/>
        </authorList>
    </citation>
    <scope>IDENTIFICATION</scope>
</reference>
<name>J3MAB5_ORYBR</name>
<dbReference type="GO" id="GO:0004672">
    <property type="term" value="F:protein kinase activity"/>
    <property type="evidence" value="ECO:0007669"/>
    <property type="project" value="InterPro"/>
</dbReference>
<dbReference type="Pfam" id="PF07714">
    <property type="entry name" value="PK_Tyr_Ser-Thr"/>
    <property type="match status" value="1"/>
</dbReference>
<dbReference type="OMA" id="VEWAHNN"/>
<protein>
    <recommendedName>
        <fullName evidence="3">Protein kinase domain-containing protein</fullName>
    </recommendedName>
</protein>
<evidence type="ECO:0000313" key="5">
    <source>
        <dbReference type="Proteomes" id="UP000006038"/>
    </source>
</evidence>
<dbReference type="InterPro" id="IPR000719">
    <property type="entry name" value="Prot_kinase_dom"/>
</dbReference>
<dbReference type="HOGENOM" id="CLU_000288_21_1_1"/>
<dbReference type="PANTHER" id="PTHR45621">
    <property type="entry name" value="OS01G0588500 PROTEIN-RELATED"/>
    <property type="match status" value="1"/>
</dbReference>
<dbReference type="InterPro" id="IPR001245">
    <property type="entry name" value="Ser-Thr/Tyr_kinase_cat_dom"/>
</dbReference>
<feature type="region of interest" description="Disordered" evidence="2">
    <location>
        <begin position="27"/>
        <end position="47"/>
    </location>
</feature>
<dbReference type="CDD" id="cd14066">
    <property type="entry name" value="STKc_IRAK"/>
    <property type="match status" value="1"/>
</dbReference>
<evidence type="ECO:0000256" key="2">
    <source>
        <dbReference type="SAM" id="MobiDB-lite"/>
    </source>
</evidence>
<keyword evidence="1" id="KW-0067">ATP-binding</keyword>
<feature type="domain" description="Protein kinase" evidence="3">
    <location>
        <begin position="98"/>
        <end position="399"/>
    </location>
</feature>
<dbReference type="Gene3D" id="3.30.200.20">
    <property type="entry name" value="Phosphorylase Kinase, domain 1"/>
    <property type="match status" value="1"/>
</dbReference>
<dbReference type="InterPro" id="IPR011009">
    <property type="entry name" value="Kinase-like_dom_sf"/>
</dbReference>
<dbReference type="Proteomes" id="UP000006038">
    <property type="component" value="Chromosome 5"/>
</dbReference>
<evidence type="ECO:0000313" key="4">
    <source>
        <dbReference type="EnsemblPlants" id="OB05G35390.1"/>
    </source>
</evidence>
<dbReference type="EnsemblPlants" id="OB05G35390.1">
    <property type="protein sequence ID" value="OB05G35390.1"/>
    <property type="gene ID" value="OB05G35390"/>
</dbReference>
<dbReference type="eggNOG" id="KOG1187">
    <property type="taxonomic scope" value="Eukaryota"/>
</dbReference>
<dbReference type="GO" id="GO:0005524">
    <property type="term" value="F:ATP binding"/>
    <property type="evidence" value="ECO:0007669"/>
    <property type="project" value="UniProtKB-UniRule"/>
</dbReference>
<organism evidence="4">
    <name type="scientific">Oryza brachyantha</name>
    <name type="common">malo sina</name>
    <dbReference type="NCBI Taxonomy" id="4533"/>
    <lineage>
        <taxon>Eukaryota</taxon>
        <taxon>Viridiplantae</taxon>
        <taxon>Streptophyta</taxon>
        <taxon>Embryophyta</taxon>
        <taxon>Tracheophyta</taxon>
        <taxon>Spermatophyta</taxon>
        <taxon>Magnoliopsida</taxon>
        <taxon>Liliopsida</taxon>
        <taxon>Poales</taxon>
        <taxon>Poaceae</taxon>
        <taxon>BOP clade</taxon>
        <taxon>Oryzoideae</taxon>
        <taxon>Oryzeae</taxon>
        <taxon>Oryzinae</taxon>
        <taxon>Oryza</taxon>
    </lineage>
</organism>
<dbReference type="Gramene" id="OB05G35390.1">
    <property type="protein sequence ID" value="OB05G35390.1"/>
    <property type="gene ID" value="OB05G35390"/>
</dbReference>
<keyword evidence="1" id="KW-0547">Nucleotide-binding</keyword>
<dbReference type="SUPFAM" id="SSF56112">
    <property type="entry name" value="Protein kinase-like (PK-like)"/>
    <property type="match status" value="1"/>
</dbReference>
<dbReference type="AlphaFoldDB" id="J3MAB5"/>
<feature type="binding site" evidence="1">
    <location>
        <position position="135"/>
    </location>
    <ligand>
        <name>ATP</name>
        <dbReference type="ChEBI" id="CHEBI:30616"/>
    </ligand>
</feature>
<dbReference type="Gene3D" id="1.10.510.10">
    <property type="entry name" value="Transferase(Phosphotransferase) domain 1"/>
    <property type="match status" value="1"/>
</dbReference>
<dbReference type="InterPro" id="IPR017441">
    <property type="entry name" value="Protein_kinase_ATP_BS"/>
</dbReference>
<dbReference type="FunFam" id="1.10.510.10:FF:000095">
    <property type="entry name" value="protein STRUBBELIG-RECEPTOR FAMILY 8"/>
    <property type="match status" value="1"/>
</dbReference>
<accession>J3MAB5</accession>
<sequence>MGIGRSVPAQRRGGSEGSRRMLGCWGLLTTSSSPSPSPSPPRSQSQLETTVYGGRIYHDKPFRPEEAFSGSISPTLVASEFTLMQFTYHDLMHATENFRRENFLGVGGFGRVHKGWINANGTPAKPGNGLPVAVKTLSCDGLQGHDEWVIEYNKLNQMVLSYFFSQAEIHYLRNLRHPHLVKLFGFCMEGDQRQLGYEFMSHGSLERHLFRNRTAPLPWSIRVKILLGAAKGLAFLHEEIESPVIFRDFKTSNILLDEDYNAKLSDFGLARDGPVGDKTHVSTRVLGTYGYTAPEYVMTGHLTWMSDVYSFGVVVLEVLTGRKATERMRMREQKNLVDWGRENGRDRDRFHRLIDPSLGSIFSISGAQMLGRLACACTNRDPKTRPPMSTVVHTLDTVLSLQDMATDTALYRTMLADRAVNASSS</sequence>
<proteinExistence type="predicted"/>
<evidence type="ECO:0000256" key="1">
    <source>
        <dbReference type="PROSITE-ProRule" id="PRU10141"/>
    </source>
</evidence>
<dbReference type="PROSITE" id="PS00107">
    <property type="entry name" value="PROTEIN_KINASE_ATP"/>
    <property type="match status" value="1"/>
</dbReference>
<reference evidence="4" key="1">
    <citation type="journal article" date="2013" name="Nat. Commun.">
        <title>Whole-genome sequencing of Oryza brachyantha reveals mechanisms underlying Oryza genome evolution.</title>
        <authorList>
            <person name="Chen J."/>
            <person name="Huang Q."/>
            <person name="Gao D."/>
            <person name="Wang J."/>
            <person name="Lang Y."/>
            <person name="Liu T."/>
            <person name="Li B."/>
            <person name="Bai Z."/>
            <person name="Luis Goicoechea J."/>
            <person name="Liang C."/>
            <person name="Chen C."/>
            <person name="Zhang W."/>
            <person name="Sun S."/>
            <person name="Liao Y."/>
            <person name="Zhang X."/>
            <person name="Yang L."/>
            <person name="Song C."/>
            <person name="Wang M."/>
            <person name="Shi J."/>
            <person name="Liu G."/>
            <person name="Liu J."/>
            <person name="Zhou H."/>
            <person name="Zhou W."/>
            <person name="Yu Q."/>
            <person name="An N."/>
            <person name="Chen Y."/>
            <person name="Cai Q."/>
            <person name="Wang B."/>
            <person name="Liu B."/>
            <person name="Min J."/>
            <person name="Huang Y."/>
            <person name="Wu H."/>
            <person name="Li Z."/>
            <person name="Zhang Y."/>
            <person name="Yin Y."/>
            <person name="Song W."/>
            <person name="Jiang J."/>
            <person name="Jackson S.A."/>
            <person name="Wing R.A."/>
            <person name="Wang J."/>
            <person name="Chen M."/>
        </authorList>
    </citation>
    <scope>NUCLEOTIDE SEQUENCE [LARGE SCALE GENOMIC DNA]</scope>
    <source>
        <strain evidence="4">cv. IRGC 101232</strain>
    </source>
</reference>
<evidence type="ECO:0000259" key="3">
    <source>
        <dbReference type="PROSITE" id="PS50011"/>
    </source>
</evidence>